<comment type="caution">
    <text evidence="3">The sequence shown here is derived from an EMBL/GenBank/DDBJ whole genome shotgun (WGS) entry which is preliminary data.</text>
</comment>
<accession>A0AAD1XD82</accession>
<sequence length="366" mass="42916">MSDGKKRNELAGMEFFDDYPIRTTRRTRNMTKKAQENEQSLIKQKASGKKKKLTRNSRSRSSRGSKRNAQPKMYEDEYEISDEENIDNAYSNSDKYVEDDLPDEEEAANSEEPSDSDESFEEFIKKTAKEDKKEEEQDLTKMTKRQKTKYLVENNILNEVKEETVTKKSGRINLEDETVLYSLDSRAKKPIRSEMRPRMRKHKVVSVEELAEKQTEALKKILEDIDRKEKERDSRNKELKRLKKEKEKMDELEDRRIAKLNCIRTLSTLKGSEGQGCDMKVSTSVSFPKNYQTPDIFTNNTRQTSEEIKKKSADLKCDNCGKNEQKYKFLQNINQEDYTPALPRKIQKLCCSFECYKIIQKAPQKV</sequence>
<feature type="compositionally biased region" description="Basic and acidic residues" evidence="2">
    <location>
        <begin position="122"/>
        <end position="141"/>
    </location>
</feature>
<evidence type="ECO:0000256" key="1">
    <source>
        <dbReference type="SAM" id="Coils"/>
    </source>
</evidence>
<proteinExistence type="predicted"/>
<feature type="compositionally biased region" description="Acidic residues" evidence="2">
    <location>
        <begin position="97"/>
        <end position="121"/>
    </location>
</feature>
<evidence type="ECO:0000256" key="2">
    <source>
        <dbReference type="SAM" id="MobiDB-lite"/>
    </source>
</evidence>
<dbReference type="AlphaFoldDB" id="A0AAD1XD82"/>
<feature type="compositionally biased region" description="Acidic residues" evidence="2">
    <location>
        <begin position="76"/>
        <end position="86"/>
    </location>
</feature>
<gene>
    <name evidence="3" type="ORF">ECRASSUSDP1_LOCUS13306</name>
</gene>
<keyword evidence="4" id="KW-1185">Reference proteome</keyword>
<organism evidence="3 4">
    <name type="scientific">Euplotes crassus</name>
    <dbReference type="NCBI Taxonomy" id="5936"/>
    <lineage>
        <taxon>Eukaryota</taxon>
        <taxon>Sar</taxon>
        <taxon>Alveolata</taxon>
        <taxon>Ciliophora</taxon>
        <taxon>Intramacronucleata</taxon>
        <taxon>Spirotrichea</taxon>
        <taxon>Hypotrichia</taxon>
        <taxon>Euplotida</taxon>
        <taxon>Euplotidae</taxon>
        <taxon>Moneuplotes</taxon>
    </lineage>
</organism>
<feature type="region of interest" description="Disordered" evidence="2">
    <location>
        <begin position="1"/>
        <end position="142"/>
    </location>
</feature>
<name>A0AAD1XD82_EUPCR</name>
<protein>
    <submittedName>
        <fullName evidence="3">Uncharacterized protein</fullName>
    </submittedName>
</protein>
<dbReference type="EMBL" id="CAMPGE010013238">
    <property type="protein sequence ID" value="CAI2371979.1"/>
    <property type="molecule type" value="Genomic_DNA"/>
</dbReference>
<feature type="coiled-coil region" evidence="1">
    <location>
        <begin position="211"/>
        <end position="255"/>
    </location>
</feature>
<dbReference type="Proteomes" id="UP001295684">
    <property type="component" value="Unassembled WGS sequence"/>
</dbReference>
<keyword evidence="1" id="KW-0175">Coiled coil</keyword>
<reference evidence="3" key="1">
    <citation type="submission" date="2023-07" db="EMBL/GenBank/DDBJ databases">
        <authorList>
            <consortium name="AG Swart"/>
            <person name="Singh M."/>
            <person name="Singh A."/>
            <person name="Seah K."/>
            <person name="Emmerich C."/>
        </authorList>
    </citation>
    <scope>NUCLEOTIDE SEQUENCE</scope>
    <source>
        <strain evidence="3">DP1</strain>
    </source>
</reference>
<evidence type="ECO:0000313" key="4">
    <source>
        <dbReference type="Proteomes" id="UP001295684"/>
    </source>
</evidence>
<feature type="compositionally biased region" description="Basic residues" evidence="2">
    <location>
        <begin position="46"/>
        <end position="66"/>
    </location>
</feature>
<evidence type="ECO:0000313" key="3">
    <source>
        <dbReference type="EMBL" id="CAI2371979.1"/>
    </source>
</evidence>